<gene>
    <name evidence="4" type="ORF">DAPPUDRAFT_331565</name>
    <name evidence="3" type="ORF">DAPPUDRAFT_339524</name>
</gene>
<feature type="compositionally biased region" description="Polar residues" evidence="1">
    <location>
        <begin position="70"/>
        <end position="100"/>
    </location>
</feature>
<dbReference type="EMBL" id="GL732690">
    <property type="protein sequence ID" value="EFX66922.1"/>
    <property type="molecule type" value="Genomic_DNA"/>
</dbReference>
<dbReference type="PANTHER" id="PTHR33099:SF7">
    <property type="entry name" value="MYND-TYPE DOMAIN-CONTAINING PROTEIN"/>
    <property type="match status" value="1"/>
</dbReference>
<evidence type="ECO:0000256" key="1">
    <source>
        <dbReference type="SAM" id="MobiDB-lite"/>
    </source>
</evidence>
<evidence type="ECO:0000259" key="2">
    <source>
        <dbReference type="PROSITE" id="PS51321"/>
    </source>
</evidence>
<dbReference type="SUPFAM" id="SSF46942">
    <property type="entry name" value="Elongation factor TFIIS domain 2"/>
    <property type="match status" value="1"/>
</dbReference>
<evidence type="ECO:0000313" key="5">
    <source>
        <dbReference type="Proteomes" id="UP000000305"/>
    </source>
</evidence>
<protein>
    <recommendedName>
        <fullName evidence="2">TFIIS central domain-containing protein</fullName>
    </recommendedName>
</protein>
<dbReference type="KEGG" id="dpx:DAPPUDRAFT_331565"/>
<dbReference type="EMBL" id="GL734572">
    <property type="protein sequence ID" value="EFX61443.1"/>
    <property type="molecule type" value="Genomic_DNA"/>
</dbReference>
<dbReference type="InterPro" id="IPR036575">
    <property type="entry name" value="TFIIS_cen_dom_sf"/>
</dbReference>
<dbReference type="PROSITE" id="PS51321">
    <property type="entry name" value="TFIIS_CENTRAL"/>
    <property type="match status" value="1"/>
</dbReference>
<evidence type="ECO:0000313" key="4">
    <source>
        <dbReference type="EMBL" id="EFX66922.1"/>
    </source>
</evidence>
<feature type="compositionally biased region" description="Basic and acidic residues" evidence="1">
    <location>
        <begin position="111"/>
        <end position="120"/>
    </location>
</feature>
<dbReference type="KEGG" id="dpx:DAPPUDRAFT_339524"/>
<organism evidence="4 5">
    <name type="scientific">Daphnia pulex</name>
    <name type="common">Water flea</name>
    <dbReference type="NCBI Taxonomy" id="6669"/>
    <lineage>
        <taxon>Eukaryota</taxon>
        <taxon>Metazoa</taxon>
        <taxon>Ecdysozoa</taxon>
        <taxon>Arthropoda</taxon>
        <taxon>Crustacea</taxon>
        <taxon>Branchiopoda</taxon>
        <taxon>Diplostraca</taxon>
        <taxon>Cladocera</taxon>
        <taxon>Anomopoda</taxon>
        <taxon>Daphniidae</taxon>
        <taxon>Daphnia</taxon>
    </lineage>
</organism>
<feature type="region of interest" description="Disordered" evidence="1">
    <location>
        <begin position="39"/>
        <end position="120"/>
    </location>
</feature>
<proteinExistence type="predicted"/>
<evidence type="ECO:0000313" key="3">
    <source>
        <dbReference type="EMBL" id="EFX61443.1"/>
    </source>
</evidence>
<reference evidence="4 5" key="1">
    <citation type="journal article" date="2011" name="Science">
        <title>The ecoresponsive genome of Daphnia pulex.</title>
        <authorList>
            <person name="Colbourne J.K."/>
            <person name="Pfrender M.E."/>
            <person name="Gilbert D."/>
            <person name="Thomas W.K."/>
            <person name="Tucker A."/>
            <person name="Oakley T.H."/>
            <person name="Tokishita S."/>
            <person name="Aerts A."/>
            <person name="Arnold G.J."/>
            <person name="Basu M.K."/>
            <person name="Bauer D.J."/>
            <person name="Caceres C.E."/>
            <person name="Carmel L."/>
            <person name="Casola C."/>
            <person name="Choi J.H."/>
            <person name="Detter J.C."/>
            <person name="Dong Q."/>
            <person name="Dusheyko S."/>
            <person name="Eads B.D."/>
            <person name="Frohlich T."/>
            <person name="Geiler-Samerotte K.A."/>
            <person name="Gerlach D."/>
            <person name="Hatcher P."/>
            <person name="Jogdeo S."/>
            <person name="Krijgsveld J."/>
            <person name="Kriventseva E.V."/>
            <person name="Kultz D."/>
            <person name="Laforsch C."/>
            <person name="Lindquist E."/>
            <person name="Lopez J."/>
            <person name="Manak J.R."/>
            <person name="Muller J."/>
            <person name="Pangilinan J."/>
            <person name="Patwardhan R.P."/>
            <person name="Pitluck S."/>
            <person name="Pritham E.J."/>
            <person name="Rechtsteiner A."/>
            <person name="Rho M."/>
            <person name="Rogozin I.B."/>
            <person name="Sakarya O."/>
            <person name="Salamov A."/>
            <person name="Schaack S."/>
            <person name="Shapiro H."/>
            <person name="Shiga Y."/>
            <person name="Skalitzky C."/>
            <person name="Smith Z."/>
            <person name="Souvorov A."/>
            <person name="Sung W."/>
            <person name="Tang Z."/>
            <person name="Tsuchiya D."/>
            <person name="Tu H."/>
            <person name="Vos H."/>
            <person name="Wang M."/>
            <person name="Wolf Y.I."/>
            <person name="Yamagata H."/>
            <person name="Yamada T."/>
            <person name="Ye Y."/>
            <person name="Shaw J.R."/>
            <person name="Andrews J."/>
            <person name="Crease T.J."/>
            <person name="Tang H."/>
            <person name="Lucas S.M."/>
            <person name="Robertson H.M."/>
            <person name="Bork P."/>
            <person name="Koonin E.V."/>
            <person name="Zdobnov E.M."/>
            <person name="Grigoriev I.V."/>
            <person name="Lynch M."/>
            <person name="Boore J.L."/>
        </authorList>
    </citation>
    <scope>NUCLEOTIDE SEQUENCE [LARGE SCALE GENOMIC DNA]</scope>
</reference>
<accession>E9HMT9</accession>
<dbReference type="PANTHER" id="PTHR33099">
    <property type="entry name" value="FE2OG DIOXYGENASE DOMAIN-CONTAINING PROTEIN"/>
    <property type="match status" value="1"/>
</dbReference>
<dbReference type="InterPro" id="IPR003618">
    <property type="entry name" value="TFIIS_cen_dom"/>
</dbReference>
<dbReference type="AlphaFoldDB" id="E9HMT9"/>
<sequence>MTSHQTPAIVSKVGEVTRRNLALPSIDNWKPANLLSATPESRLASGKGEVDVSKTLPPRSLTPPLVASQPRPSTSRNVTASSWSKVKTAPQKNLKPNSEGGTAPEMSKPSGSEDKRSHVRRKLVESLRKRLELAKDKEADHAVVEQVAEEIEEALHRSLDREKYMNKYRTLRLNISNLKHSRLFLDIAKKRLSPGN</sequence>
<dbReference type="Pfam" id="PF07500">
    <property type="entry name" value="TFIIS_M"/>
    <property type="match status" value="1"/>
</dbReference>
<feature type="domain" description="TFIIS central" evidence="2">
    <location>
        <begin position="119"/>
        <end position="196"/>
    </location>
</feature>
<dbReference type="HOGENOM" id="CLU_1391515_0_0_1"/>
<dbReference type="GO" id="GO:0006351">
    <property type="term" value="P:DNA-templated transcription"/>
    <property type="evidence" value="ECO:0007669"/>
    <property type="project" value="InterPro"/>
</dbReference>
<dbReference type="Proteomes" id="UP000000305">
    <property type="component" value="Unassembled WGS sequence"/>
</dbReference>
<dbReference type="Gene3D" id="1.10.472.30">
    <property type="entry name" value="Transcription elongation factor S-II, central domain"/>
    <property type="match status" value="1"/>
</dbReference>
<keyword evidence="5" id="KW-1185">Reference proteome</keyword>
<name>E9HMT9_DAPPU</name>